<dbReference type="KEGG" id="btp:D805_0325"/>
<dbReference type="Proteomes" id="UP000011835">
    <property type="component" value="Chromosome"/>
</dbReference>
<dbReference type="EMBL" id="CP004346">
    <property type="protein sequence ID" value="AGH40592.1"/>
    <property type="molecule type" value="Genomic_DNA"/>
</dbReference>
<reference evidence="2 3" key="1">
    <citation type="journal article" date="2013" name="Genome Announc.">
        <title>Complete Genome Sequence of the Probiotic Bifidobacterium thermophilum Strain RBL67.</title>
        <authorList>
            <person name="Jans C."/>
            <person name="Lacroix C."/>
            <person name="Follador R."/>
            <person name="Stevens M.J."/>
        </authorList>
    </citation>
    <scope>NUCLEOTIDE SEQUENCE [LARGE SCALE GENOMIC DNA]</scope>
    <source>
        <strain evidence="2 3">RBL67</strain>
    </source>
</reference>
<evidence type="ECO:0000256" key="1">
    <source>
        <dbReference type="SAM" id="MobiDB-lite"/>
    </source>
</evidence>
<dbReference type="HOGENOM" id="CLU_2822489_0_0_11"/>
<dbReference type="PATRIC" id="fig|1254439.12.peg.323"/>
<feature type="region of interest" description="Disordered" evidence="1">
    <location>
        <begin position="46"/>
        <end position="66"/>
    </location>
</feature>
<protein>
    <submittedName>
        <fullName evidence="2">Uncharacterized protein</fullName>
    </submittedName>
</protein>
<organism evidence="2 3">
    <name type="scientific">Bifidobacterium thermophilum RBL67</name>
    <dbReference type="NCBI Taxonomy" id="1254439"/>
    <lineage>
        <taxon>Bacteria</taxon>
        <taxon>Bacillati</taxon>
        <taxon>Actinomycetota</taxon>
        <taxon>Actinomycetes</taxon>
        <taxon>Bifidobacteriales</taxon>
        <taxon>Bifidobacteriaceae</taxon>
        <taxon>Bifidobacterium</taxon>
    </lineage>
</organism>
<sequence>MYRLWLRGHDGGSVIGRAWDIRRVRGIKGRRLVAVAGIRLPCDQQVAPQADTPTGQSGCSRYPAAA</sequence>
<keyword evidence="3" id="KW-1185">Reference proteome</keyword>
<accession>M4RPY6</accession>
<evidence type="ECO:0000313" key="2">
    <source>
        <dbReference type="EMBL" id="AGH40592.1"/>
    </source>
</evidence>
<name>M4RPY6_9BIFI</name>
<proteinExistence type="predicted"/>
<gene>
    <name evidence="2" type="ORF">D805_0325</name>
</gene>
<evidence type="ECO:0000313" key="3">
    <source>
        <dbReference type="Proteomes" id="UP000011835"/>
    </source>
</evidence>
<dbReference type="AlphaFoldDB" id="M4RPY6"/>